<evidence type="ECO:0000256" key="3">
    <source>
        <dbReference type="SAM" id="SignalP"/>
    </source>
</evidence>
<keyword evidence="7" id="KW-1185">Reference proteome</keyword>
<dbReference type="Proteomes" id="UP000001064">
    <property type="component" value="Unassembled WGS sequence"/>
</dbReference>
<proteinExistence type="inferred from homology"/>
<feature type="chain" id="PRO_5018580845" description="Cysteine proteinase" evidence="3">
    <location>
        <begin position="20"/>
        <end position="352"/>
    </location>
</feature>
<protein>
    <recommendedName>
        <fullName evidence="8">Cysteine proteinase</fullName>
    </recommendedName>
</protein>
<evidence type="ECO:0000256" key="1">
    <source>
        <dbReference type="ARBA" id="ARBA00008455"/>
    </source>
</evidence>
<evidence type="ECO:0000259" key="5">
    <source>
        <dbReference type="SMART" id="SM00848"/>
    </source>
</evidence>
<evidence type="ECO:0000313" key="7">
    <source>
        <dbReference type="Proteomes" id="UP000001064"/>
    </source>
</evidence>
<feature type="domain" description="Peptidase C1A papain C-terminal" evidence="4">
    <location>
        <begin position="139"/>
        <end position="352"/>
    </location>
</feature>
<dbReference type="KEGG" id="dpp:DICPUDRAFT_41833"/>
<dbReference type="OMA" id="SNHGCNG"/>
<reference evidence="7" key="1">
    <citation type="journal article" date="2011" name="Genome Biol.">
        <title>Comparative genomics of the social amoebae Dictyostelium discoideum and Dictyostelium purpureum.</title>
        <authorList>
            <consortium name="US DOE Joint Genome Institute (JGI-PGF)"/>
            <person name="Sucgang R."/>
            <person name="Kuo A."/>
            <person name="Tian X."/>
            <person name="Salerno W."/>
            <person name="Parikh A."/>
            <person name="Feasley C.L."/>
            <person name="Dalin E."/>
            <person name="Tu H."/>
            <person name="Huang E."/>
            <person name="Barry K."/>
            <person name="Lindquist E."/>
            <person name="Shapiro H."/>
            <person name="Bruce D."/>
            <person name="Schmutz J."/>
            <person name="Salamov A."/>
            <person name="Fey P."/>
            <person name="Gaudet P."/>
            <person name="Anjard C."/>
            <person name="Babu M.M."/>
            <person name="Basu S."/>
            <person name="Bushmanova Y."/>
            <person name="van der Wel H."/>
            <person name="Katoh-Kurasawa M."/>
            <person name="Dinh C."/>
            <person name="Coutinho P.M."/>
            <person name="Saito T."/>
            <person name="Elias M."/>
            <person name="Schaap P."/>
            <person name="Kay R.R."/>
            <person name="Henrissat B."/>
            <person name="Eichinger L."/>
            <person name="Rivero F."/>
            <person name="Putnam N.H."/>
            <person name="West C.M."/>
            <person name="Loomis W.F."/>
            <person name="Chisholm R.L."/>
            <person name="Shaulsky G."/>
            <person name="Strassmann J.E."/>
            <person name="Queller D.C."/>
            <person name="Kuspa A."/>
            <person name="Grigoriev I.V."/>
        </authorList>
    </citation>
    <scope>NUCLEOTIDE SEQUENCE [LARGE SCALE GENOMIC DNA]</scope>
    <source>
        <strain evidence="7">QSDP1</strain>
    </source>
</reference>
<dbReference type="AlphaFoldDB" id="F1A0W7"/>
<dbReference type="Gene3D" id="3.90.70.10">
    <property type="entry name" value="Cysteine proteinases"/>
    <property type="match status" value="1"/>
</dbReference>
<dbReference type="SUPFAM" id="SSF54001">
    <property type="entry name" value="Cysteine proteinases"/>
    <property type="match status" value="1"/>
</dbReference>
<dbReference type="InterPro" id="IPR013201">
    <property type="entry name" value="Prot_inhib_I29"/>
</dbReference>
<keyword evidence="3" id="KW-0732">Signal</keyword>
<dbReference type="FunCoup" id="F1A0W7">
    <property type="interactions" value="8"/>
</dbReference>
<dbReference type="Pfam" id="PF08246">
    <property type="entry name" value="Inhibitor_I29"/>
    <property type="match status" value="1"/>
</dbReference>
<sequence length="352" mass="39306">MKLLYSLIIIFCFVFVAQSVNININNAYRTIDGPSKDLFHHWTKQNGKIYETSEEFEKRFSNFKTNLKKIENLNNLHKGKASFGMNKYSDLSEEEFSNFYLMKNFKGKPEEERDYIKKPENPSSNLIGGYLNTDDGLKAMYQVDWRNKGLVTPVKDQGQCGSCYIFSATEQIESEYIRAGHKAILLSEQQSVDCDTMDGGCGGGDPANVYNYIISAGGVSTEKDYPYTAQDGTCFNTTRAVSITGFQYVTQNSDEDTLITTIANHGPVSICVDASTWQSYTGGIITTGCEQNIDHCVQVVGLDIDKTDPSNPIPYYIIRNSWGTSWGDKGYIYVAQGSNLCGITYESTIVSI</sequence>
<dbReference type="SMART" id="SM00848">
    <property type="entry name" value="Inhibitor_I29"/>
    <property type="match status" value="1"/>
</dbReference>
<dbReference type="InterPro" id="IPR039417">
    <property type="entry name" value="Peptidase_C1A_papain-like"/>
</dbReference>
<accession>F1A0W7</accession>
<dbReference type="CDD" id="cd02248">
    <property type="entry name" value="Peptidase_C1A"/>
    <property type="match status" value="1"/>
</dbReference>
<dbReference type="GO" id="GO:0005764">
    <property type="term" value="C:lysosome"/>
    <property type="evidence" value="ECO:0000318"/>
    <property type="project" value="GO_Central"/>
</dbReference>
<dbReference type="InterPro" id="IPR013128">
    <property type="entry name" value="Peptidase_C1A"/>
</dbReference>
<comment type="similarity">
    <text evidence="1">Belongs to the peptidase C1 family.</text>
</comment>
<dbReference type="OrthoDB" id="387093at2759"/>
<dbReference type="PROSITE" id="PS00139">
    <property type="entry name" value="THIOL_PROTEASE_CYS"/>
    <property type="match status" value="1"/>
</dbReference>
<dbReference type="STRING" id="5786.F1A0W7"/>
<feature type="domain" description="Cathepsin propeptide inhibitor" evidence="5">
    <location>
        <begin position="39"/>
        <end position="96"/>
    </location>
</feature>
<evidence type="ECO:0000313" key="6">
    <source>
        <dbReference type="EMBL" id="EGC30167.1"/>
    </source>
</evidence>
<dbReference type="GO" id="GO:0005615">
    <property type="term" value="C:extracellular space"/>
    <property type="evidence" value="ECO:0000318"/>
    <property type="project" value="GO_Central"/>
</dbReference>
<dbReference type="FunFam" id="3.90.70.10:FF:000103">
    <property type="entry name" value="Hypothetical LOC496748"/>
    <property type="match status" value="1"/>
</dbReference>
<dbReference type="InterPro" id="IPR000668">
    <property type="entry name" value="Peptidase_C1A_C"/>
</dbReference>
<evidence type="ECO:0008006" key="8">
    <source>
        <dbReference type="Google" id="ProtNLM"/>
    </source>
</evidence>
<dbReference type="MEROPS" id="C01.A54"/>
<dbReference type="GO" id="GO:0051603">
    <property type="term" value="P:proteolysis involved in protein catabolic process"/>
    <property type="evidence" value="ECO:0000318"/>
    <property type="project" value="GO_Central"/>
</dbReference>
<dbReference type="VEuPathDB" id="AmoebaDB:DICPUDRAFT_41833"/>
<gene>
    <name evidence="6" type="ORF">DICPUDRAFT_41833</name>
</gene>
<name>F1A0W7_DICPU</name>
<keyword evidence="2" id="KW-1015">Disulfide bond</keyword>
<dbReference type="PANTHER" id="PTHR12411">
    <property type="entry name" value="CYSTEINE PROTEASE FAMILY C1-RELATED"/>
    <property type="match status" value="1"/>
</dbReference>
<dbReference type="RefSeq" id="XP_003293312.1">
    <property type="nucleotide sequence ID" value="XM_003293264.1"/>
</dbReference>
<dbReference type="SMART" id="SM00645">
    <property type="entry name" value="Pept_C1"/>
    <property type="match status" value="1"/>
</dbReference>
<organism evidence="6 7">
    <name type="scientific">Dictyostelium purpureum</name>
    <name type="common">Slime mold</name>
    <dbReference type="NCBI Taxonomy" id="5786"/>
    <lineage>
        <taxon>Eukaryota</taxon>
        <taxon>Amoebozoa</taxon>
        <taxon>Evosea</taxon>
        <taxon>Eumycetozoa</taxon>
        <taxon>Dictyostelia</taxon>
        <taxon>Dictyosteliales</taxon>
        <taxon>Dictyosteliaceae</taxon>
        <taxon>Dictyostelium</taxon>
    </lineage>
</organism>
<dbReference type="InParanoid" id="F1A0W7"/>
<dbReference type="GO" id="GO:0004197">
    <property type="term" value="F:cysteine-type endopeptidase activity"/>
    <property type="evidence" value="ECO:0000318"/>
    <property type="project" value="GO_Central"/>
</dbReference>
<dbReference type="InterPro" id="IPR000169">
    <property type="entry name" value="Pept_cys_AS"/>
</dbReference>
<dbReference type="EMBL" id="GL871352">
    <property type="protein sequence ID" value="EGC30167.1"/>
    <property type="molecule type" value="Genomic_DNA"/>
</dbReference>
<dbReference type="InterPro" id="IPR038765">
    <property type="entry name" value="Papain-like_cys_pep_sf"/>
</dbReference>
<dbReference type="eggNOG" id="KOG1543">
    <property type="taxonomic scope" value="Eukaryota"/>
</dbReference>
<feature type="signal peptide" evidence="3">
    <location>
        <begin position="1"/>
        <end position="19"/>
    </location>
</feature>
<evidence type="ECO:0000256" key="2">
    <source>
        <dbReference type="ARBA" id="ARBA00023157"/>
    </source>
</evidence>
<evidence type="ECO:0000259" key="4">
    <source>
        <dbReference type="SMART" id="SM00645"/>
    </source>
</evidence>
<dbReference type="GeneID" id="10511084"/>
<dbReference type="Pfam" id="PF00112">
    <property type="entry name" value="Peptidase_C1"/>
    <property type="match status" value="1"/>
</dbReference>